<dbReference type="PANTHER" id="PTHR22142:SF2">
    <property type="entry name" value="KINETOCHORE PROTEIN SPC24"/>
    <property type="match status" value="1"/>
</dbReference>
<dbReference type="AlphaFoldDB" id="A0A0W0FUC5"/>
<protein>
    <recommendedName>
        <fullName evidence="10">Kinetochore protein Spc24</fullName>
    </recommendedName>
</protein>
<evidence type="ECO:0000256" key="7">
    <source>
        <dbReference type="ARBA" id="ARBA00023242"/>
    </source>
</evidence>
<keyword evidence="3 10" id="KW-0132">Cell division</keyword>
<comment type="subcellular location">
    <subcellularLocation>
        <location evidence="10">Nucleus</location>
    </subcellularLocation>
    <subcellularLocation>
        <location evidence="10">Chromosome</location>
        <location evidence="10">Centromere</location>
        <location evidence="10">Kinetochore</location>
    </subcellularLocation>
</comment>
<evidence type="ECO:0000256" key="4">
    <source>
        <dbReference type="ARBA" id="ARBA00022776"/>
    </source>
</evidence>
<dbReference type="GO" id="GO:0031262">
    <property type="term" value="C:Ndc80 complex"/>
    <property type="evidence" value="ECO:0007669"/>
    <property type="project" value="TreeGrafter"/>
</dbReference>
<evidence type="ECO:0000256" key="12">
    <source>
        <dbReference type="SAM" id="MobiDB-lite"/>
    </source>
</evidence>
<evidence type="ECO:0000256" key="10">
    <source>
        <dbReference type="RuleBase" id="RU368011"/>
    </source>
</evidence>
<dbReference type="GO" id="GO:0008017">
    <property type="term" value="F:microtubule binding"/>
    <property type="evidence" value="ECO:0007669"/>
    <property type="project" value="TreeGrafter"/>
</dbReference>
<evidence type="ECO:0000256" key="5">
    <source>
        <dbReference type="ARBA" id="ARBA00022838"/>
    </source>
</evidence>
<proteinExistence type="inferred from homology"/>
<dbReference type="eggNOG" id="ENOG502SGME">
    <property type="taxonomic scope" value="Eukaryota"/>
</dbReference>
<gene>
    <name evidence="13" type="ORF">WG66_7543</name>
</gene>
<evidence type="ECO:0000256" key="6">
    <source>
        <dbReference type="ARBA" id="ARBA00023054"/>
    </source>
</evidence>
<keyword evidence="2 10" id="KW-0158">Chromosome</keyword>
<keyword evidence="6 11" id="KW-0175">Coiled coil</keyword>
<dbReference type="InterPro" id="IPR013252">
    <property type="entry name" value="Ndc80_Spc24"/>
</dbReference>
<dbReference type="Proteomes" id="UP000054988">
    <property type="component" value="Unassembled WGS sequence"/>
</dbReference>
<evidence type="ECO:0000256" key="1">
    <source>
        <dbReference type="ARBA" id="ARBA00007804"/>
    </source>
</evidence>
<comment type="caution">
    <text evidence="13">The sequence shown here is derived from an EMBL/GenBank/DDBJ whole genome shotgun (WGS) entry which is preliminary data.</text>
</comment>
<evidence type="ECO:0000256" key="9">
    <source>
        <dbReference type="ARBA" id="ARBA00023328"/>
    </source>
</evidence>
<evidence type="ECO:0000313" key="13">
    <source>
        <dbReference type="EMBL" id="KTB39842.1"/>
    </source>
</evidence>
<evidence type="ECO:0000256" key="11">
    <source>
        <dbReference type="SAM" id="Coils"/>
    </source>
</evidence>
<dbReference type="EMBL" id="LATX01001627">
    <property type="protein sequence ID" value="KTB39842.1"/>
    <property type="molecule type" value="Genomic_DNA"/>
</dbReference>
<dbReference type="Pfam" id="PF08286">
    <property type="entry name" value="Spc24"/>
    <property type="match status" value="1"/>
</dbReference>
<comment type="similarity">
    <text evidence="1 10">Belongs to the SPC24 family.</text>
</comment>
<evidence type="ECO:0000256" key="8">
    <source>
        <dbReference type="ARBA" id="ARBA00023306"/>
    </source>
</evidence>
<evidence type="ECO:0000256" key="3">
    <source>
        <dbReference type="ARBA" id="ARBA00022618"/>
    </source>
</evidence>
<name>A0A0W0FUC5_MONRR</name>
<dbReference type="GO" id="GO:0007059">
    <property type="term" value="P:chromosome segregation"/>
    <property type="evidence" value="ECO:0007669"/>
    <property type="project" value="TreeGrafter"/>
</dbReference>
<keyword evidence="5 10" id="KW-0995">Kinetochore</keyword>
<dbReference type="GO" id="GO:0005634">
    <property type="term" value="C:nucleus"/>
    <property type="evidence" value="ECO:0007669"/>
    <property type="project" value="UniProtKB-SubCell"/>
</dbReference>
<comment type="subunit">
    <text evidence="10">Component of the NDC80 complex.</text>
</comment>
<keyword evidence="7 10" id="KW-0539">Nucleus</keyword>
<evidence type="ECO:0000256" key="2">
    <source>
        <dbReference type="ARBA" id="ARBA00022454"/>
    </source>
</evidence>
<accession>A0A0W0FUC5</accession>
<organism evidence="13 14">
    <name type="scientific">Moniliophthora roreri</name>
    <name type="common">Frosty pod rot fungus</name>
    <name type="synonym">Monilia roreri</name>
    <dbReference type="NCBI Taxonomy" id="221103"/>
    <lineage>
        <taxon>Eukaryota</taxon>
        <taxon>Fungi</taxon>
        <taxon>Dikarya</taxon>
        <taxon>Basidiomycota</taxon>
        <taxon>Agaricomycotina</taxon>
        <taxon>Agaricomycetes</taxon>
        <taxon>Agaricomycetidae</taxon>
        <taxon>Agaricales</taxon>
        <taxon>Marasmiineae</taxon>
        <taxon>Marasmiaceae</taxon>
        <taxon>Moniliophthora</taxon>
    </lineage>
</organism>
<evidence type="ECO:0000313" key="14">
    <source>
        <dbReference type="Proteomes" id="UP000054988"/>
    </source>
</evidence>
<keyword evidence="9 10" id="KW-0137">Centromere</keyword>
<sequence length="202" mass="22132">MSIDITEAVKAIQDMALMIDPEEDYLTIVAAEEKFAASEAKRKKELEDAHANLKSLAKLLEAARSSSTRPKTVPSAEAHVATLNELDRFKLSLAKSISDAEEQLASREAELTSLKEEARGLEDYDPALDHEKELDGTALRLTIYKGLGFEPLVERDGSVKSQSTNILQAPNQARYIESSSLARKGSRNADISGNSPHHEANQ</sequence>
<dbReference type="GO" id="GO:0051301">
    <property type="term" value="P:cell division"/>
    <property type="evidence" value="ECO:0007669"/>
    <property type="project" value="UniProtKB-UniRule"/>
</dbReference>
<comment type="function">
    <text evidence="10">Acts as a component of the essential kinetochore-associated NDC80 complex, which is required for chromosome segregation and spindle checkpoint activity.</text>
</comment>
<keyword evidence="8 10" id="KW-0131">Cell cycle</keyword>
<reference evidence="13 14" key="1">
    <citation type="submission" date="2015-12" db="EMBL/GenBank/DDBJ databases">
        <title>Draft genome sequence of Moniliophthora roreri, the causal agent of frosty pod rot of cacao.</title>
        <authorList>
            <person name="Aime M.C."/>
            <person name="Diaz-Valderrama J.R."/>
            <person name="Kijpornyongpan T."/>
            <person name="Phillips-Mora W."/>
        </authorList>
    </citation>
    <scope>NUCLEOTIDE SEQUENCE [LARGE SCALE GENOMIC DNA]</scope>
    <source>
        <strain evidence="13 14">MCA 2952</strain>
    </source>
</reference>
<feature type="coiled-coil region" evidence="11">
    <location>
        <begin position="97"/>
        <end position="124"/>
    </location>
</feature>
<keyword evidence="4 10" id="KW-0498">Mitosis</keyword>
<dbReference type="PANTHER" id="PTHR22142">
    <property type="match status" value="1"/>
</dbReference>
<feature type="region of interest" description="Disordered" evidence="12">
    <location>
        <begin position="177"/>
        <end position="202"/>
    </location>
</feature>